<proteinExistence type="predicted"/>
<reference evidence="2 3" key="1">
    <citation type="submission" date="2019-04" db="EMBL/GenBank/DDBJ databases">
        <authorList>
            <person name="Liu Q."/>
            <person name="Xin Y.-H."/>
        </authorList>
    </citation>
    <scope>NUCLEOTIDE SEQUENCE [LARGE SCALE GENOMIC DNA]</scope>
    <source>
        <strain evidence="2 3">AM23</strain>
    </source>
</reference>
<evidence type="ECO:0000313" key="2">
    <source>
        <dbReference type="EMBL" id="THJ66671.1"/>
    </source>
</evidence>
<evidence type="ECO:0000313" key="3">
    <source>
        <dbReference type="Proteomes" id="UP000305233"/>
    </source>
</evidence>
<dbReference type="OrthoDB" id="5196537at2"/>
<comment type="caution">
    <text evidence="2">The sequence shown here is derived from an EMBL/GenBank/DDBJ whole genome shotgun (WGS) entry which is preliminary data.</text>
</comment>
<gene>
    <name evidence="2" type="ORF">E8P82_06890</name>
</gene>
<keyword evidence="3" id="KW-1185">Reference proteome</keyword>
<protein>
    <submittedName>
        <fullName evidence="2">Uncharacterized protein</fullName>
    </submittedName>
</protein>
<dbReference type="EMBL" id="SSWH01000005">
    <property type="protein sequence ID" value="THJ66671.1"/>
    <property type="molecule type" value="Genomic_DNA"/>
</dbReference>
<dbReference type="AlphaFoldDB" id="A0A4S5E589"/>
<organism evidence="2 3">
    <name type="scientific">Arthrobacter echini</name>
    <dbReference type="NCBI Taxonomy" id="1529066"/>
    <lineage>
        <taxon>Bacteria</taxon>
        <taxon>Bacillati</taxon>
        <taxon>Actinomycetota</taxon>
        <taxon>Actinomycetes</taxon>
        <taxon>Micrococcales</taxon>
        <taxon>Micrococcaceae</taxon>
        <taxon>Arthrobacter</taxon>
    </lineage>
</organism>
<sequence length="63" mass="6769">MNIDKQQIIDLLKSQGKNDDADQARSELPDKVDSEQDSGLLAKFGIDPKDLLGKIPGLGGFGN</sequence>
<name>A0A4S5E589_9MICC</name>
<feature type="region of interest" description="Disordered" evidence="1">
    <location>
        <begin position="13"/>
        <end position="35"/>
    </location>
</feature>
<dbReference type="RefSeq" id="WP_136453773.1">
    <property type="nucleotide sequence ID" value="NZ_SSWH01000005.1"/>
</dbReference>
<accession>A0A4S5E589</accession>
<feature type="compositionally biased region" description="Basic and acidic residues" evidence="1">
    <location>
        <begin position="16"/>
        <end position="34"/>
    </location>
</feature>
<dbReference type="Proteomes" id="UP000305233">
    <property type="component" value="Unassembled WGS sequence"/>
</dbReference>
<evidence type="ECO:0000256" key="1">
    <source>
        <dbReference type="SAM" id="MobiDB-lite"/>
    </source>
</evidence>